<dbReference type="PANTHER" id="PTHR21240:SF28">
    <property type="entry name" value="ISO-OROTATE DECARBOXYLASE (EUROFUNG)"/>
    <property type="match status" value="1"/>
</dbReference>
<gene>
    <name evidence="3" type="ORF">COO09_08070</name>
</gene>
<dbReference type="GO" id="GO:0016787">
    <property type="term" value="F:hydrolase activity"/>
    <property type="evidence" value="ECO:0007669"/>
    <property type="project" value="UniProtKB-KW"/>
</dbReference>
<dbReference type="Pfam" id="PF04909">
    <property type="entry name" value="Amidohydro_2"/>
    <property type="match status" value="1"/>
</dbReference>
<dbReference type="GO" id="GO:0019748">
    <property type="term" value="P:secondary metabolic process"/>
    <property type="evidence" value="ECO:0007669"/>
    <property type="project" value="TreeGrafter"/>
</dbReference>
<comment type="caution">
    <text evidence="3">The sequence shown here is derived from an EMBL/GenBank/DDBJ whole genome shotgun (WGS) entry which is preliminary data.</text>
</comment>
<name>A0A2A4FYK2_9SPHN</name>
<proteinExistence type="predicted"/>
<dbReference type="OrthoDB" id="149172at2"/>
<keyword evidence="4" id="KW-1185">Reference proteome</keyword>
<dbReference type="Proteomes" id="UP000218934">
    <property type="component" value="Unassembled WGS sequence"/>
</dbReference>
<organism evidence="3 4">
    <name type="scientific">Rhizorhabdus dicambivorans</name>
    <dbReference type="NCBI Taxonomy" id="1850238"/>
    <lineage>
        <taxon>Bacteria</taxon>
        <taxon>Pseudomonadati</taxon>
        <taxon>Pseudomonadota</taxon>
        <taxon>Alphaproteobacteria</taxon>
        <taxon>Sphingomonadales</taxon>
        <taxon>Sphingomonadaceae</taxon>
        <taxon>Rhizorhabdus</taxon>
    </lineage>
</organism>
<keyword evidence="1" id="KW-0456">Lyase</keyword>
<protein>
    <submittedName>
        <fullName evidence="3">Amidohydrolase</fullName>
    </submittedName>
</protein>
<dbReference type="PANTHER" id="PTHR21240">
    <property type="entry name" value="2-AMINO-3-CARBOXYLMUCONATE-6-SEMIALDEHYDE DECARBOXYLASE"/>
    <property type="match status" value="1"/>
</dbReference>
<sequence length="341" mass="36935">MSASGLIDIHSHMTPRGLPADPGSAAPWPCMRCEAATRSTLMLGDKPFRELDDRSWDVARRCEDMDRDGVAIQLLSPMPELLSYWQEAAHAEYLADHVNAAIAEMVARRPDRFRGLAMVPMQEPDRAVRYLRDLKARFGVDGIEIGSNINGTLPGEDAFAPVFAAAEAGELAVFIHALHPVATANVMSHAPFFGPMVGFPLDVAMAGASLITGGVLERHPRLRVALSHGGGAMASLIGRLDQGWRMVPDLRDRLTTAPSAQARRLFYDSNVYEPGLLRHIARDMAPGQVCAGTDYPYLIMQEDPAAFIASAGLSAAETESVRAGAAIRFLDIADETIASYR</sequence>
<keyword evidence="3" id="KW-0378">Hydrolase</keyword>
<evidence type="ECO:0000313" key="3">
    <source>
        <dbReference type="EMBL" id="PCE42783.1"/>
    </source>
</evidence>
<evidence type="ECO:0000313" key="4">
    <source>
        <dbReference type="Proteomes" id="UP000218934"/>
    </source>
</evidence>
<dbReference type="GO" id="GO:0016831">
    <property type="term" value="F:carboxy-lyase activity"/>
    <property type="evidence" value="ECO:0007669"/>
    <property type="project" value="InterPro"/>
</dbReference>
<dbReference type="RefSeq" id="WP_066959570.1">
    <property type="nucleotide sequence ID" value="NZ_CP023449.1"/>
</dbReference>
<evidence type="ECO:0000259" key="2">
    <source>
        <dbReference type="Pfam" id="PF04909"/>
    </source>
</evidence>
<feature type="domain" description="Amidohydrolase-related" evidence="2">
    <location>
        <begin position="7"/>
        <end position="331"/>
    </location>
</feature>
<dbReference type="GO" id="GO:0005737">
    <property type="term" value="C:cytoplasm"/>
    <property type="evidence" value="ECO:0007669"/>
    <property type="project" value="TreeGrafter"/>
</dbReference>
<dbReference type="InterPro" id="IPR006680">
    <property type="entry name" value="Amidohydro-rel"/>
</dbReference>
<dbReference type="SUPFAM" id="SSF51556">
    <property type="entry name" value="Metallo-dependent hydrolases"/>
    <property type="match status" value="1"/>
</dbReference>
<dbReference type="Gene3D" id="3.20.20.140">
    <property type="entry name" value="Metal-dependent hydrolases"/>
    <property type="match status" value="1"/>
</dbReference>
<dbReference type="InterPro" id="IPR032465">
    <property type="entry name" value="ACMSD"/>
</dbReference>
<dbReference type="AlphaFoldDB" id="A0A2A4FYK2"/>
<accession>A0A2A4FYK2</accession>
<evidence type="ECO:0000256" key="1">
    <source>
        <dbReference type="ARBA" id="ARBA00023239"/>
    </source>
</evidence>
<dbReference type="KEGG" id="rdi:CMV14_03935"/>
<dbReference type="InterPro" id="IPR032466">
    <property type="entry name" value="Metal_Hydrolase"/>
</dbReference>
<reference evidence="3 4" key="1">
    <citation type="submission" date="2017-09" db="EMBL/GenBank/DDBJ databases">
        <title>The Catabolism of 3,6-Dichlorosalicylic acid is Initiated by the Cytochrome P450 Monooxygenase DsmABC in Rhizorhabdus dicambivorans Ndbn-20.</title>
        <authorList>
            <person name="Na L."/>
        </authorList>
    </citation>
    <scope>NUCLEOTIDE SEQUENCE [LARGE SCALE GENOMIC DNA]</scope>
    <source>
        <strain evidence="3 4">Ndbn-20m</strain>
    </source>
</reference>
<dbReference type="EMBL" id="NWUF01000006">
    <property type="protein sequence ID" value="PCE42783.1"/>
    <property type="molecule type" value="Genomic_DNA"/>
</dbReference>